<name>A0A1J7J6Q1_9PEZI</name>
<evidence type="ECO:0000313" key="3">
    <source>
        <dbReference type="Proteomes" id="UP000182658"/>
    </source>
</evidence>
<dbReference type="EMBL" id="KV875093">
    <property type="protein sequence ID" value="OIW35454.1"/>
    <property type="molecule type" value="Genomic_DNA"/>
</dbReference>
<keyword evidence="1" id="KW-0812">Transmembrane</keyword>
<dbReference type="InParanoid" id="A0A1J7J6Q1"/>
<organism evidence="2 3">
    <name type="scientific">Coniochaeta ligniaria NRRL 30616</name>
    <dbReference type="NCBI Taxonomy" id="1408157"/>
    <lineage>
        <taxon>Eukaryota</taxon>
        <taxon>Fungi</taxon>
        <taxon>Dikarya</taxon>
        <taxon>Ascomycota</taxon>
        <taxon>Pezizomycotina</taxon>
        <taxon>Sordariomycetes</taxon>
        <taxon>Sordariomycetidae</taxon>
        <taxon>Coniochaetales</taxon>
        <taxon>Coniochaetaceae</taxon>
        <taxon>Coniochaeta</taxon>
    </lineage>
</organism>
<dbReference type="Proteomes" id="UP000182658">
    <property type="component" value="Unassembled WGS sequence"/>
</dbReference>
<proteinExistence type="predicted"/>
<dbReference type="AlphaFoldDB" id="A0A1J7J6Q1"/>
<accession>A0A1J7J6Q1</accession>
<keyword evidence="3" id="KW-1185">Reference proteome</keyword>
<sequence length="64" mass="7325">MLPRSSQNTKRPSYPDSVVGTLRAFPCPFLSFANFFCVLALKDSIIRRHPTRNPRVSDFLRSLV</sequence>
<protein>
    <submittedName>
        <fullName evidence="2">Uncharacterized protein</fullName>
    </submittedName>
</protein>
<keyword evidence="1" id="KW-0472">Membrane</keyword>
<reference evidence="2 3" key="1">
    <citation type="submission" date="2016-10" db="EMBL/GenBank/DDBJ databases">
        <title>Draft genome sequence of Coniochaeta ligniaria NRRL30616, a lignocellulolytic fungus for bioabatement of inhibitors in plant biomass hydrolysates.</title>
        <authorList>
            <consortium name="DOE Joint Genome Institute"/>
            <person name="Jimenez D.J."/>
            <person name="Hector R.E."/>
            <person name="Riley R."/>
            <person name="Sun H."/>
            <person name="Grigoriev I.V."/>
            <person name="Van Elsas J.D."/>
            <person name="Nichols N.N."/>
        </authorList>
    </citation>
    <scope>NUCLEOTIDE SEQUENCE [LARGE SCALE GENOMIC DNA]</scope>
    <source>
        <strain evidence="2 3">NRRL 30616</strain>
    </source>
</reference>
<feature type="transmembrane region" description="Helical" evidence="1">
    <location>
        <begin position="20"/>
        <end position="41"/>
    </location>
</feature>
<evidence type="ECO:0000313" key="2">
    <source>
        <dbReference type="EMBL" id="OIW35454.1"/>
    </source>
</evidence>
<gene>
    <name evidence="2" type="ORF">CONLIGDRAFT_58915</name>
</gene>
<keyword evidence="1" id="KW-1133">Transmembrane helix</keyword>
<evidence type="ECO:0000256" key="1">
    <source>
        <dbReference type="SAM" id="Phobius"/>
    </source>
</evidence>